<comment type="caution">
    <text evidence="1">The sequence shown here is derived from an EMBL/GenBank/DDBJ whole genome shotgun (WGS) entry which is preliminary data.</text>
</comment>
<dbReference type="EMBL" id="JAMKPW020000013">
    <property type="protein sequence ID" value="KAK8211582.1"/>
    <property type="molecule type" value="Genomic_DNA"/>
</dbReference>
<dbReference type="Proteomes" id="UP001320706">
    <property type="component" value="Unassembled WGS sequence"/>
</dbReference>
<sequence>MDNRQYGRSQDPRQQSGPPPTWSTAGVPPWSTSIRPLSDIREITEPSLIDASAKRPSQSSAHSRKASIARQSSLKRAGSVRRANSSRSPVKQTSLRLDPVSSDASRRLPSRTFVRSPLPADILEFPTHRHPRVSIDLQIAAPLHVGGGSIEGYVRITVDDADRMRPRKSLAVSRLSVDLLGAEEIHGYRRAIFLSLGTEVLDKEHPPPRSMVVSSNPYSADDPFWTLTPCHSTLPFLVSLPLDTGPPPFHSKNARIRYVLCATLVIRDAGRQYIVRCSQDVYVLSTYDRKAFIDRSGRKAVKKLDLSLERDILYYRHAAAATRERSASQARIFESNERTILSRARLKHGHDGWQGVEPHTADTRTCGLELPRGHATVKCGKYFEVRYFLNVAVIISHTKTVSVQIPLILIHMNSLDVVPNCVAQVAAAIEEKRHNSSHSRTHSRNPSHKSRIHSRGPSTSSPTKSTQADIQRQPSRLQGRAFAAPRQQSLDRMRAEQADLDHLGQLLDSSPRKYAPRAHELGPSSLGAFSLGPTELGLRSHVYGHRASPAKPPPVAEFPRAEPGYGTQHDEDEDESGMGKRKGKDAPEEAEEWA</sequence>
<protein>
    <submittedName>
        <fullName evidence="1">Uncharacterized protein</fullName>
    </submittedName>
</protein>
<gene>
    <name evidence="1" type="ORF">M8818_003237</name>
</gene>
<proteinExistence type="predicted"/>
<evidence type="ECO:0000313" key="1">
    <source>
        <dbReference type="EMBL" id="KAK8211582.1"/>
    </source>
</evidence>
<accession>A0ACC3SG08</accession>
<reference evidence="1" key="1">
    <citation type="submission" date="2024-02" db="EMBL/GenBank/DDBJ databases">
        <title>Metagenome Assembled Genome of Zalaria obscura JY119.</title>
        <authorList>
            <person name="Vighnesh L."/>
            <person name="Jagadeeshwari U."/>
            <person name="Venkata Ramana C."/>
            <person name="Sasikala C."/>
        </authorList>
    </citation>
    <scope>NUCLEOTIDE SEQUENCE</scope>
    <source>
        <strain evidence="1">JY119</strain>
    </source>
</reference>
<organism evidence="1 2">
    <name type="scientific">Zalaria obscura</name>
    <dbReference type="NCBI Taxonomy" id="2024903"/>
    <lineage>
        <taxon>Eukaryota</taxon>
        <taxon>Fungi</taxon>
        <taxon>Dikarya</taxon>
        <taxon>Ascomycota</taxon>
        <taxon>Pezizomycotina</taxon>
        <taxon>Dothideomycetes</taxon>
        <taxon>Dothideomycetidae</taxon>
        <taxon>Dothideales</taxon>
        <taxon>Zalariaceae</taxon>
        <taxon>Zalaria</taxon>
    </lineage>
</organism>
<name>A0ACC3SG08_9PEZI</name>
<evidence type="ECO:0000313" key="2">
    <source>
        <dbReference type="Proteomes" id="UP001320706"/>
    </source>
</evidence>
<keyword evidence="2" id="KW-1185">Reference proteome</keyword>